<dbReference type="GO" id="GO:1990904">
    <property type="term" value="C:ribonucleoprotein complex"/>
    <property type="evidence" value="ECO:0007669"/>
    <property type="project" value="UniProtKB-KW"/>
</dbReference>
<keyword evidence="2" id="KW-0689">Ribosomal protein</keyword>
<evidence type="ECO:0000256" key="1">
    <source>
        <dbReference type="ARBA" id="ARBA00008760"/>
    </source>
</evidence>
<feature type="region of interest" description="Disordered" evidence="4">
    <location>
        <begin position="1"/>
        <end position="20"/>
    </location>
</feature>
<feature type="region of interest" description="Disordered" evidence="4">
    <location>
        <begin position="72"/>
        <end position="93"/>
    </location>
</feature>
<dbReference type="InterPro" id="IPR026569">
    <property type="entry name" value="Ribosomal_bL28"/>
</dbReference>
<evidence type="ECO:0008006" key="6">
    <source>
        <dbReference type="Google" id="ProtNLM"/>
    </source>
</evidence>
<dbReference type="InterPro" id="IPR001383">
    <property type="entry name" value="Ribosomal_bL28_bact-type"/>
</dbReference>
<dbReference type="InterPro" id="IPR037147">
    <property type="entry name" value="Ribosomal_bL28_sf"/>
</dbReference>
<dbReference type="GO" id="GO:0005840">
    <property type="term" value="C:ribosome"/>
    <property type="evidence" value="ECO:0007669"/>
    <property type="project" value="UniProtKB-KW"/>
</dbReference>
<dbReference type="InterPro" id="IPR034704">
    <property type="entry name" value="Ribosomal_bL28/bL31-like_sf"/>
</dbReference>
<comment type="caution">
    <text evidence="5">The sequence shown here is derived from an EMBL/GenBank/DDBJ whole genome shotgun (WGS) entry which is preliminary data.</text>
</comment>
<dbReference type="PANTHER" id="PTHR39080">
    <property type="entry name" value="50S RIBOSOMAL PROTEIN L28"/>
    <property type="match status" value="1"/>
</dbReference>
<sequence>MPRKCAFTGKRTRAGQQYTHRGRAKRLGGVGIKITGKTKRTFKPNIQRVRAVVDGKVVRINVCTRAIRDGLVIKPPKRNWPPPAEESQDQAEE</sequence>
<evidence type="ECO:0000256" key="3">
    <source>
        <dbReference type="ARBA" id="ARBA00023274"/>
    </source>
</evidence>
<name>A0A0F9F1M5_9ZZZZ</name>
<gene>
    <name evidence="5" type="ORF">LCGC14_2360390</name>
</gene>
<dbReference type="AlphaFoldDB" id="A0A0F9F1M5"/>
<dbReference type="GO" id="GO:0006412">
    <property type="term" value="P:translation"/>
    <property type="evidence" value="ECO:0007669"/>
    <property type="project" value="InterPro"/>
</dbReference>
<dbReference type="SUPFAM" id="SSF143800">
    <property type="entry name" value="L28p-like"/>
    <property type="match status" value="1"/>
</dbReference>
<comment type="similarity">
    <text evidence="1">Belongs to the bacterial ribosomal protein bL28 family.</text>
</comment>
<organism evidence="5">
    <name type="scientific">marine sediment metagenome</name>
    <dbReference type="NCBI Taxonomy" id="412755"/>
    <lineage>
        <taxon>unclassified sequences</taxon>
        <taxon>metagenomes</taxon>
        <taxon>ecological metagenomes</taxon>
    </lineage>
</organism>
<dbReference type="PANTHER" id="PTHR39080:SF1">
    <property type="entry name" value="LARGE RIBOSOMAL SUBUNIT PROTEIN BL28A"/>
    <property type="match status" value="1"/>
</dbReference>
<dbReference type="Pfam" id="PF00830">
    <property type="entry name" value="Ribosomal_L28"/>
    <property type="match status" value="1"/>
</dbReference>
<protein>
    <recommendedName>
        <fullName evidence="6">50S ribosomal protein L28</fullName>
    </recommendedName>
</protein>
<dbReference type="Gene3D" id="2.30.170.40">
    <property type="entry name" value="Ribosomal protein L28/L24"/>
    <property type="match status" value="1"/>
</dbReference>
<keyword evidence="3" id="KW-0687">Ribonucleoprotein</keyword>
<reference evidence="5" key="1">
    <citation type="journal article" date="2015" name="Nature">
        <title>Complex archaea that bridge the gap between prokaryotes and eukaryotes.</title>
        <authorList>
            <person name="Spang A."/>
            <person name="Saw J.H."/>
            <person name="Jorgensen S.L."/>
            <person name="Zaremba-Niedzwiedzka K."/>
            <person name="Martijn J."/>
            <person name="Lind A.E."/>
            <person name="van Eijk R."/>
            <person name="Schleper C."/>
            <person name="Guy L."/>
            <person name="Ettema T.J."/>
        </authorList>
    </citation>
    <scope>NUCLEOTIDE SEQUENCE</scope>
</reference>
<evidence type="ECO:0000256" key="2">
    <source>
        <dbReference type="ARBA" id="ARBA00022980"/>
    </source>
</evidence>
<evidence type="ECO:0000313" key="5">
    <source>
        <dbReference type="EMBL" id="KKL44967.1"/>
    </source>
</evidence>
<dbReference type="GO" id="GO:0003735">
    <property type="term" value="F:structural constituent of ribosome"/>
    <property type="evidence" value="ECO:0007669"/>
    <property type="project" value="InterPro"/>
</dbReference>
<dbReference type="InterPro" id="IPR050096">
    <property type="entry name" value="Bacterial_rp_bL28"/>
</dbReference>
<proteinExistence type="inferred from homology"/>
<dbReference type="EMBL" id="LAZR01034557">
    <property type="protein sequence ID" value="KKL44967.1"/>
    <property type="molecule type" value="Genomic_DNA"/>
</dbReference>
<evidence type="ECO:0000256" key="4">
    <source>
        <dbReference type="SAM" id="MobiDB-lite"/>
    </source>
</evidence>
<accession>A0A0F9F1M5</accession>
<dbReference type="HAMAP" id="MF_00373">
    <property type="entry name" value="Ribosomal_bL28"/>
    <property type="match status" value="1"/>
</dbReference>
<dbReference type="NCBIfam" id="TIGR00009">
    <property type="entry name" value="L28"/>
    <property type="match status" value="1"/>
</dbReference>